<dbReference type="PRINTS" id="PR00463">
    <property type="entry name" value="EP450I"/>
</dbReference>
<comment type="similarity">
    <text evidence="1">Belongs to the cytochrome P450 family.</text>
</comment>
<keyword evidence="3" id="KW-0479">Metal-binding</keyword>
<dbReference type="GO" id="GO:0020037">
    <property type="term" value="F:heme binding"/>
    <property type="evidence" value="ECO:0007669"/>
    <property type="project" value="InterPro"/>
</dbReference>
<evidence type="ECO:0000256" key="1">
    <source>
        <dbReference type="ARBA" id="ARBA00010617"/>
    </source>
</evidence>
<comment type="caution">
    <text evidence="6">The sequence shown here is derived from an EMBL/GenBank/DDBJ whole genome shotgun (WGS) entry which is preliminary data.</text>
</comment>
<dbReference type="InterPro" id="IPR001128">
    <property type="entry name" value="Cyt_P450"/>
</dbReference>
<dbReference type="InterPro" id="IPR002401">
    <property type="entry name" value="Cyt_P450_E_grp-I"/>
</dbReference>
<organism evidence="6 7">
    <name type="scientific">Prunus yedoensis var. nudiflora</name>
    <dbReference type="NCBI Taxonomy" id="2094558"/>
    <lineage>
        <taxon>Eukaryota</taxon>
        <taxon>Viridiplantae</taxon>
        <taxon>Streptophyta</taxon>
        <taxon>Embryophyta</taxon>
        <taxon>Tracheophyta</taxon>
        <taxon>Spermatophyta</taxon>
        <taxon>Magnoliopsida</taxon>
        <taxon>eudicotyledons</taxon>
        <taxon>Gunneridae</taxon>
        <taxon>Pentapetalae</taxon>
        <taxon>rosids</taxon>
        <taxon>fabids</taxon>
        <taxon>Rosales</taxon>
        <taxon>Rosaceae</taxon>
        <taxon>Amygdaloideae</taxon>
        <taxon>Amygdaleae</taxon>
        <taxon>Prunus</taxon>
    </lineage>
</organism>
<keyword evidence="7" id="KW-1185">Reference proteome</keyword>
<keyword evidence="2" id="KW-0349">Heme</keyword>
<dbReference type="OrthoDB" id="2789670at2759"/>
<evidence type="ECO:0000256" key="4">
    <source>
        <dbReference type="ARBA" id="ARBA00023002"/>
    </source>
</evidence>
<dbReference type="AlphaFoldDB" id="A0A314XN98"/>
<evidence type="ECO:0000313" key="7">
    <source>
        <dbReference type="Proteomes" id="UP000250321"/>
    </source>
</evidence>
<evidence type="ECO:0000256" key="2">
    <source>
        <dbReference type="ARBA" id="ARBA00022617"/>
    </source>
</evidence>
<sequence>MQFFTKQQERATAVSKIRGSRIRSSRPAAIYVLKSQAKGLGKLPPGPKQLPIIGNLNQLIGALPHHAFTDLCNKHGPVMKLQLGEIFAVIISSPEAAKEVLKMSEISFAQRPNVYEAEIMSYDHSSILFAPYNEYWRQLRKISLMELLSAKRVRSFRSIREEEVWNLVEFIAASEGHTINLSDKIYTMTNDVVSRSAFGNKCKYQLEFTLLLGEILLLASGFNIVDLLGEDEEDLVDTLLNYEEANKHEFHLTTDQIKDVIMDIFSAGSETSATTMEWAMSELLKNPRVMEKAQLEVRQVCEGKNKIEEEDVQKLHYLKLVVKETFRLRPSVTLVQGEARERCEIGGYTIPAKAKIIVNAYAIGRDPKLWADPEYAFNQSAFKVLPLTLKATILNCFHLVQVGGFVQASHLLLQTLSLDLLNYCTTLTGTFQMGLN</sequence>
<dbReference type="Proteomes" id="UP000250321">
    <property type="component" value="Unassembled WGS sequence"/>
</dbReference>
<keyword evidence="5" id="KW-0408">Iron</keyword>
<dbReference type="STRING" id="2094558.A0A314XN98"/>
<evidence type="ECO:0000313" key="6">
    <source>
        <dbReference type="EMBL" id="PQP95581.1"/>
    </source>
</evidence>
<reference evidence="6 7" key="1">
    <citation type="submission" date="2018-02" db="EMBL/GenBank/DDBJ databases">
        <title>Draft genome of wild Prunus yedoensis var. nudiflora.</title>
        <authorList>
            <person name="Baek S."/>
            <person name="Kim J.-H."/>
            <person name="Choi K."/>
            <person name="Kim G.-B."/>
            <person name="Cho A."/>
            <person name="Jang H."/>
            <person name="Shin C.-H."/>
            <person name="Yu H.-J."/>
            <person name="Mun J.-H."/>
        </authorList>
    </citation>
    <scope>NUCLEOTIDE SEQUENCE [LARGE SCALE GENOMIC DNA]</scope>
    <source>
        <strain evidence="7">cv. Jeju island</strain>
        <tissue evidence="6">Leaf</tissue>
    </source>
</reference>
<evidence type="ECO:0000256" key="5">
    <source>
        <dbReference type="ARBA" id="ARBA00023004"/>
    </source>
</evidence>
<gene>
    <name evidence="6" type="ORF">Pyn_29419</name>
</gene>
<dbReference type="Pfam" id="PF00067">
    <property type="entry name" value="p450"/>
    <property type="match status" value="2"/>
</dbReference>
<protein>
    <submittedName>
        <fullName evidence="6">Premnaspirodiene oxygenase</fullName>
    </submittedName>
</protein>
<dbReference type="GO" id="GO:0005506">
    <property type="term" value="F:iron ion binding"/>
    <property type="evidence" value="ECO:0007669"/>
    <property type="project" value="InterPro"/>
</dbReference>
<evidence type="ECO:0000256" key="3">
    <source>
        <dbReference type="ARBA" id="ARBA00022723"/>
    </source>
</evidence>
<accession>A0A314XN98</accession>
<dbReference type="InterPro" id="IPR036396">
    <property type="entry name" value="Cyt_P450_sf"/>
</dbReference>
<dbReference type="PANTHER" id="PTHR47955">
    <property type="entry name" value="CYTOCHROME P450 FAMILY 71 PROTEIN"/>
    <property type="match status" value="1"/>
</dbReference>
<dbReference type="Gene3D" id="1.10.630.10">
    <property type="entry name" value="Cytochrome P450"/>
    <property type="match status" value="2"/>
</dbReference>
<keyword evidence="4" id="KW-0560">Oxidoreductase</keyword>
<proteinExistence type="inferred from homology"/>
<dbReference type="GO" id="GO:0004497">
    <property type="term" value="F:monooxygenase activity"/>
    <property type="evidence" value="ECO:0007669"/>
    <property type="project" value="InterPro"/>
</dbReference>
<name>A0A314XN98_PRUYE</name>
<dbReference type="GO" id="GO:0016705">
    <property type="term" value="F:oxidoreductase activity, acting on paired donors, with incorporation or reduction of molecular oxygen"/>
    <property type="evidence" value="ECO:0007669"/>
    <property type="project" value="InterPro"/>
</dbReference>
<dbReference type="EMBL" id="PJQY01002221">
    <property type="protein sequence ID" value="PQP95581.1"/>
    <property type="molecule type" value="Genomic_DNA"/>
</dbReference>
<dbReference type="PANTHER" id="PTHR47955:SF8">
    <property type="entry name" value="CYTOCHROME P450 71D11-LIKE"/>
    <property type="match status" value="1"/>
</dbReference>
<dbReference type="SUPFAM" id="SSF48264">
    <property type="entry name" value="Cytochrome P450"/>
    <property type="match status" value="1"/>
</dbReference>
<dbReference type="PRINTS" id="PR00385">
    <property type="entry name" value="P450"/>
</dbReference>